<accession>A0A803PZ32</accession>
<dbReference type="AlphaFoldDB" id="A0A803PZ32"/>
<proteinExistence type="predicted"/>
<feature type="domain" description="Reverse transcriptase zinc-binding" evidence="1">
    <location>
        <begin position="158"/>
        <end position="229"/>
    </location>
</feature>
<name>A0A803PZ32_CANSA</name>
<dbReference type="Proteomes" id="UP000596661">
    <property type="component" value="Chromosome 6"/>
</dbReference>
<dbReference type="Pfam" id="PF13966">
    <property type="entry name" value="zf-RVT"/>
    <property type="match status" value="1"/>
</dbReference>
<evidence type="ECO:0000259" key="1">
    <source>
        <dbReference type="Pfam" id="PF13966"/>
    </source>
</evidence>
<dbReference type="EMBL" id="UZAU01000572">
    <property type="status" value="NOT_ANNOTATED_CDS"/>
    <property type="molecule type" value="Genomic_DNA"/>
</dbReference>
<protein>
    <recommendedName>
        <fullName evidence="1">Reverse transcriptase zinc-binding domain-containing protein</fullName>
    </recommendedName>
</protein>
<dbReference type="Gramene" id="evm.model.06.609">
    <property type="protein sequence ID" value="cds.evm.model.06.609"/>
    <property type="gene ID" value="evm.TU.06.609"/>
</dbReference>
<dbReference type="EnsemblPlants" id="evm.model.06.609">
    <property type="protein sequence ID" value="cds.evm.model.06.609"/>
    <property type="gene ID" value="evm.TU.06.609"/>
</dbReference>
<evidence type="ECO:0000313" key="3">
    <source>
        <dbReference type="Proteomes" id="UP000596661"/>
    </source>
</evidence>
<dbReference type="InterPro" id="IPR026960">
    <property type="entry name" value="RVT-Znf"/>
</dbReference>
<keyword evidence="3" id="KW-1185">Reference proteome</keyword>
<reference evidence="2" key="1">
    <citation type="submission" date="2018-11" db="EMBL/GenBank/DDBJ databases">
        <authorList>
            <person name="Grassa J C."/>
        </authorList>
    </citation>
    <scope>NUCLEOTIDE SEQUENCE [LARGE SCALE GENOMIC DNA]</scope>
</reference>
<reference evidence="2" key="2">
    <citation type="submission" date="2021-03" db="UniProtKB">
        <authorList>
            <consortium name="EnsemblPlants"/>
        </authorList>
    </citation>
    <scope>IDENTIFICATION</scope>
</reference>
<evidence type="ECO:0000313" key="2">
    <source>
        <dbReference type="EnsemblPlants" id="cds.evm.model.06.609"/>
    </source>
</evidence>
<organism evidence="2 3">
    <name type="scientific">Cannabis sativa</name>
    <name type="common">Hemp</name>
    <name type="synonym">Marijuana</name>
    <dbReference type="NCBI Taxonomy" id="3483"/>
    <lineage>
        <taxon>Eukaryota</taxon>
        <taxon>Viridiplantae</taxon>
        <taxon>Streptophyta</taxon>
        <taxon>Embryophyta</taxon>
        <taxon>Tracheophyta</taxon>
        <taxon>Spermatophyta</taxon>
        <taxon>Magnoliopsida</taxon>
        <taxon>eudicotyledons</taxon>
        <taxon>Gunneridae</taxon>
        <taxon>Pentapetalae</taxon>
        <taxon>rosids</taxon>
        <taxon>fabids</taxon>
        <taxon>Rosales</taxon>
        <taxon>Cannabaceae</taxon>
        <taxon>Cannabis</taxon>
    </lineage>
</organism>
<sequence length="238" mass="27883">MMPDSLVSRLFKAKYFRHNFFLNASKGHCASFTWQSLLWGRNFLKRGLLWRVGNGQSISTVHSYWIPSWRFIPYKGNVQPLDPSVSYFIDDNGCWSKDRLLEFFDHELVLVILVVPIGDPSLQDSFIWEHHPFGSFTVNFASHLAKFSTSLPASSDNHSLVRWWKVLWNLKIPQKIKHFIWRAFYHNLSVALYLFHRKVLTSPLCSLYSGNAEFVSHAFIECSRASFEWSDSIFESFY</sequence>